<organism evidence="1 2">
    <name type="scientific">Actinospica durhamensis</name>
    <dbReference type="NCBI Taxonomy" id="1508375"/>
    <lineage>
        <taxon>Bacteria</taxon>
        <taxon>Bacillati</taxon>
        <taxon>Actinomycetota</taxon>
        <taxon>Actinomycetes</taxon>
        <taxon>Catenulisporales</taxon>
        <taxon>Actinospicaceae</taxon>
        <taxon>Actinospica</taxon>
    </lineage>
</organism>
<dbReference type="AlphaFoldDB" id="A0A941ETN8"/>
<reference evidence="1" key="1">
    <citation type="submission" date="2021-04" db="EMBL/GenBank/DDBJ databases">
        <title>Genome based classification of Actinospica acidithermotolerans sp. nov., an actinobacterium isolated from an Indonesian hot spring.</title>
        <authorList>
            <person name="Kusuma A.B."/>
            <person name="Putra K.E."/>
            <person name="Nafisah S."/>
            <person name="Loh J."/>
            <person name="Nouioui I."/>
            <person name="Goodfellow M."/>
        </authorList>
    </citation>
    <scope>NUCLEOTIDE SEQUENCE</scope>
    <source>
        <strain evidence="1">CSCA 57</strain>
    </source>
</reference>
<dbReference type="Gene3D" id="1.20.120.160">
    <property type="entry name" value="HPT domain"/>
    <property type="match status" value="1"/>
</dbReference>
<keyword evidence="2" id="KW-1185">Reference proteome</keyword>
<evidence type="ECO:0008006" key="3">
    <source>
        <dbReference type="Google" id="ProtNLM"/>
    </source>
</evidence>
<protein>
    <recommendedName>
        <fullName evidence="3">HPt domain-containing protein</fullName>
    </recommendedName>
</protein>
<dbReference type="EMBL" id="JAGSOG010000165">
    <property type="protein sequence ID" value="MBR7836841.1"/>
    <property type="molecule type" value="Genomic_DNA"/>
</dbReference>
<sequence length="135" mass="14850">MGAMEAARHGAPARPAVDLERLARVRSEVGDRTLRRYARAYLDLLFARIERIEQAMAAADAAEARRIMFDLRVSSDMLGAARLPRMIAKLESSPQSWVALSAAHLRGVRREARRVATELGRYLDGNGLGHAAAGR</sequence>
<dbReference type="Proteomes" id="UP000675781">
    <property type="component" value="Unassembled WGS sequence"/>
</dbReference>
<comment type="caution">
    <text evidence="1">The sequence shown here is derived from an EMBL/GenBank/DDBJ whole genome shotgun (WGS) entry which is preliminary data.</text>
</comment>
<proteinExistence type="predicted"/>
<dbReference type="InterPro" id="IPR036641">
    <property type="entry name" value="HPT_dom_sf"/>
</dbReference>
<dbReference type="SUPFAM" id="SSF47226">
    <property type="entry name" value="Histidine-containing phosphotransfer domain, HPT domain"/>
    <property type="match status" value="1"/>
</dbReference>
<evidence type="ECO:0000313" key="1">
    <source>
        <dbReference type="EMBL" id="MBR7836841.1"/>
    </source>
</evidence>
<dbReference type="GO" id="GO:0000160">
    <property type="term" value="P:phosphorelay signal transduction system"/>
    <property type="evidence" value="ECO:0007669"/>
    <property type="project" value="InterPro"/>
</dbReference>
<accession>A0A941ETN8</accession>
<name>A0A941ETN8_9ACTN</name>
<evidence type="ECO:0000313" key="2">
    <source>
        <dbReference type="Proteomes" id="UP000675781"/>
    </source>
</evidence>
<gene>
    <name evidence="1" type="ORF">KDL01_26420</name>
</gene>